<dbReference type="InterPro" id="IPR015943">
    <property type="entry name" value="WD40/YVTN_repeat-like_dom_sf"/>
</dbReference>
<dbReference type="EMBL" id="AEJB01000244">
    <property type="protein sequence ID" value="ELP68008.1"/>
    <property type="molecule type" value="Genomic_DNA"/>
</dbReference>
<keyword evidence="2" id="KW-1185">Reference proteome</keyword>
<dbReference type="GeneID" id="97407375"/>
<protein>
    <recommendedName>
        <fullName evidence="3">WD40 repeat domain-containing protein</fullName>
    </recommendedName>
</protein>
<sequence length="349" mass="38485">MTDGYDAVREVSVPSGLGVVADLAAVRDCERPVWLALGEDGTISRWDAATGDHEAVGTTTVPAEPDDEPWNDRRLRRRLHASHDGMFAAVVNEYGQFGEVIDLRTGEVTLDLDCQGYEQETVQFSLAFGRRDGLSVVIHRTDWNRLDVSDARSGSLLTDRPIPARAEGDARPEHDLDYFHGALYVSPDGRRILDDGWIWHPIGIPSVWDLDRWIEGNVWESEDGPSRVDLCARGYYWDHGMTWIDSDRVAVEGIGDHDPDMGPGARIFDTSRTDPSGRAVELLAFDGPTGPFFSDGTRLFSGGDTGLSTWDPVEGRLLGVVPGISPTHHHPGARQFLQLADGTVRLWSS</sequence>
<evidence type="ECO:0000313" key="1">
    <source>
        <dbReference type="EMBL" id="ELP68008.1"/>
    </source>
</evidence>
<evidence type="ECO:0000313" key="2">
    <source>
        <dbReference type="Proteomes" id="UP000010931"/>
    </source>
</evidence>
<evidence type="ECO:0008006" key="3">
    <source>
        <dbReference type="Google" id="ProtNLM"/>
    </source>
</evidence>
<dbReference type="RefSeq" id="WP_006376840.1">
    <property type="nucleotide sequence ID" value="NZ_AEJB01000244.1"/>
</dbReference>
<reference evidence="1 2" key="1">
    <citation type="journal article" date="2011" name="Plasmid">
        <title>Streptomyces turgidiscabies Car8 contains a modular pathogenicity island that shares virulence genes with other actinobacterial plant pathogens.</title>
        <authorList>
            <person name="Huguet-Tapia J.C."/>
            <person name="Badger J.H."/>
            <person name="Loria R."/>
            <person name="Pettis G.S."/>
        </authorList>
    </citation>
    <scope>NUCLEOTIDE SEQUENCE [LARGE SCALE GENOMIC DNA]</scope>
    <source>
        <strain evidence="1 2">Car8</strain>
    </source>
</reference>
<gene>
    <name evidence="1" type="ORF">STRTUCAR8_07640</name>
</gene>
<dbReference type="PATRIC" id="fig|698760.3.peg.3255"/>
<name>L7F8R6_STRT8</name>
<organism evidence="1 2">
    <name type="scientific">Streptomyces turgidiscabies (strain Car8)</name>
    <dbReference type="NCBI Taxonomy" id="698760"/>
    <lineage>
        <taxon>Bacteria</taxon>
        <taxon>Bacillati</taxon>
        <taxon>Actinomycetota</taxon>
        <taxon>Actinomycetes</taxon>
        <taxon>Kitasatosporales</taxon>
        <taxon>Streptomycetaceae</taxon>
        <taxon>Streptomyces</taxon>
    </lineage>
</organism>
<dbReference type="Proteomes" id="UP000010931">
    <property type="component" value="Unassembled WGS sequence"/>
</dbReference>
<dbReference type="Gene3D" id="2.130.10.10">
    <property type="entry name" value="YVTN repeat-like/Quinoprotein amine dehydrogenase"/>
    <property type="match status" value="1"/>
</dbReference>
<dbReference type="SUPFAM" id="SSF50969">
    <property type="entry name" value="YVTN repeat-like/Quinoprotein amine dehydrogenase"/>
    <property type="match status" value="1"/>
</dbReference>
<comment type="caution">
    <text evidence="1">The sequence shown here is derived from an EMBL/GenBank/DDBJ whole genome shotgun (WGS) entry which is preliminary data.</text>
</comment>
<accession>L7F8R6</accession>
<dbReference type="AlphaFoldDB" id="L7F8R6"/>
<dbReference type="InterPro" id="IPR011044">
    <property type="entry name" value="Quino_amine_DH_bsu"/>
</dbReference>
<proteinExistence type="predicted"/>